<dbReference type="GeneID" id="36321831"/>
<evidence type="ECO:0000313" key="3">
    <source>
        <dbReference type="Proteomes" id="UP000194127"/>
    </source>
</evidence>
<keyword evidence="3" id="KW-1185">Reference proteome</keyword>
<reference evidence="2 3" key="1">
    <citation type="submission" date="2017-04" db="EMBL/GenBank/DDBJ databases">
        <title>Genome Sequence of the Model Brown-Rot Fungus Postia placenta SB12.</title>
        <authorList>
            <consortium name="DOE Joint Genome Institute"/>
            <person name="Gaskell J."/>
            <person name="Kersten P."/>
            <person name="Larrondo L.F."/>
            <person name="Canessa P."/>
            <person name="Martinez D."/>
            <person name="Hibbett D."/>
            <person name="Schmoll M."/>
            <person name="Kubicek C.P."/>
            <person name="Martinez A.T."/>
            <person name="Yadav J."/>
            <person name="Master E."/>
            <person name="Magnuson J.K."/>
            <person name="James T."/>
            <person name="Yaver D."/>
            <person name="Berka R."/>
            <person name="Labutti K."/>
            <person name="Lipzen A."/>
            <person name="Aerts A."/>
            <person name="Barry K."/>
            <person name="Henrissat B."/>
            <person name="Blanchette R."/>
            <person name="Grigoriev I."/>
            <person name="Cullen D."/>
        </authorList>
    </citation>
    <scope>NUCLEOTIDE SEQUENCE [LARGE SCALE GENOMIC DNA]</scope>
    <source>
        <strain evidence="2 3">MAD-698-R-SB12</strain>
    </source>
</reference>
<sequence length="130" mass="15239">MAQPPGQQSRFRLNPKPTYSERMSETRSEIRRIMKEALRQITGDDVATMHWPTYWKDIVVRYHVVIEGWPQDIPFRNLSDVSNLPKLDQLLRGWQTREIYFRRISDDEFNTLKAQRATTEGEGSGSQGVE</sequence>
<dbReference type="OrthoDB" id="3253416at2759"/>
<dbReference type="Proteomes" id="UP000194127">
    <property type="component" value="Unassembled WGS sequence"/>
</dbReference>
<dbReference type="RefSeq" id="XP_024341130.1">
    <property type="nucleotide sequence ID" value="XM_024476880.1"/>
</dbReference>
<feature type="region of interest" description="Disordered" evidence="1">
    <location>
        <begin position="1"/>
        <end position="26"/>
    </location>
</feature>
<accession>A0A1X6N782</accession>
<dbReference type="STRING" id="670580.A0A1X6N782"/>
<proteinExistence type="predicted"/>
<protein>
    <submittedName>
        <fullName evidence="2">Uncharacterized protein</fullName>
    </submittedName>
</protein>
<evidence type="ECO:0000313" key="2">
    <source>
        <dbReference type="EMBL" id="OSX64336.1"/>
    </source>
</evidence>
<evidence type="ECO:0000256" key="1">
    <source>
        <dbReference type="SAM" id="MobiDB-lite"/>
    </source>
</evidence>
<name>A0A1X6N782_9APHY</name>
<feature type="compositionally biased region" description="Polar residues" evidence="1">
    <location>
        <begin position="1"/>
        <end position="11"/>
    </location>
</feature>
<dbReference type="AlphaFoldDB" id="A0A1X6N782"/>
<organism evidence="2 3">
    <name type="scientific">Postia placenta MAD-698-R-SB12</name>
    <dbReference type="NCBI Taxonomy" id="670580"/>
    <lineage>
        <taxon>Eukaryota</taxon>
        <taxon>Fungi</taxon>
        <taxon>Dikarya</taxon>
        <taxon>Basidiomycota</taxon>
        <taxon>Agaricomycotina</taxon>
        <taxon>Agaricomycetes</taxon>
        <taxon>Polyporales</taxon>
        <taxon>Adustoporiaceae</taxon>
        <taxon>Rhodonia</taxon>
    </lineage>
</organism>
<dbReference type="EMBL" id="KZ110594">
    <property type="protein sequence ID" value="OSX64336.1"/>
    <property type="molecule type" value="Genomic_DNA"/>
</dbReference>
<gene>
    <name evidence="2" type="ORF">POSPLADRAFT_1032725</name>
</gene>